<protein>
    <submittedName>
        <fullName evidence="1">Uncharacterized protein</fullName>
    </submittedName>
</protein>
<dbReference type="RefSeq" id="WP_284727298.1">
    <property type="nucleotide sequence ID" value="NZ_JASCSA010000014.1"/>
</dbReference>
<evidence type="ECO:0000313" key="1">
    <source>
        <dbReference type="EMBL" id="MDI5885605.1"/>
    </source>
</evidence>
<dbReference type="Proteomes" id="UP001229025">
    <property type="component" value="Unassembled WGS sequence"/>
</dbReference>
<gene>
    <name evidence="1" type="ORF">QLT01_14755</name>
</gene>
<feature type="non-terminal residue" evidence="1">
    <location>
        <position position="1"/>
    </location>
</feature>
<comment type="caution">
    <text evidence="1">The sequence shown here is derived from an EMBL/GenBank/DDBJ whole genome shotgun (WGS) entry which is preliminary data.</text>
</comment>
<dbReference type="EMBL" id="JASCSA010000014">
    <property type="protein sequence ID" value="MDI5885605.1"/>
    <property type="molecule type" value="Genomic_DNA"/>
</dbReference>
<proteinExistence type="predicted"/>
<organism evidence="1 2">
    <name type="scientific">Cobetia amphilecti</name>
    <dbReference type="NCBI Taxonomy" id="1055104"/>
    <lineage>
        <taxon>Bacteria</taxon>
        <taxon>Pseudomonadati</taxon>
        <taxon>Pseudomonadota</taxon>
        <taxon>Gammaproteobacteria</taxon>
        <taxon>Oceanospirillales</taxon>
        <taxon>Halomonadaceae</taxon>
        <taxon>Cobetia</taxon>
    </lineage>
</organism>
<name>A0ABT6USB8_9GAMM</name>
<reference evidence="2" key="2">
    <citation type="submission" date="2023-07" db="EMBL/GenBank/DDBJ databases">
        <title>Genome-based characterization of strain KMM 296 and proposal for reclassification of Cobetia litoralis and Cobetia pacifica, and emended description of the species Cobetia amphilecti and Cobetia marina.</title>
        <authorList>
            <person name="Balabanova L."/>
            <person name="Nedashkovskaya O."/>
        </authorList>
    </citation>
    <scope>NUCLEOTIDE SEQUENCE [LARGE SCALE GENOMIC DNA]</scope>
    <source>
        <strain evidence="2">NRIC 0815</strain>
    </source>
</reference>
<reference evidence="1 2" key="1">
    <citation type="submission" date="2023-04" db="EMBL/GenBank/DDBJ databases">
        <authorList>
            <person name="Otstavnykh N."/>
            <person name="Seitkalieva A."/>
            <person name="Bystritskaya E."/>
        </authorList>
    </citation>
    <scope>NUCLEOTIDE SEQUENCE [LARGE SCALE GENOMIC DNA]</scope>
    <source>
        <strain evidence="1 2">NRIC 0815</strain>
    </source>
</reference>
<accession>A0ABT6USB8</accession>
<keyword evidence="2" id="KW-1185">Reference proteome</keyword>
<sequence length="76" mass="8605">PVFKTGAFNRSAIPPTHGMKYYGFFSQGQGLSVNFLVVQMLERSHMPQWLRRLTMSLPCTRQMVASIGLFIVLSLD</sequence>
<evidence type="ECO:0000313" key="2">
    <source>
        <dbReference type="Proteomes" id="UP001229025"/>
    </source>
</evidence>